<sequence length="220" mass="24511">MTAVNPKNLKIEMVHDIVCSWCPIGYSNIKAAINNLNIEVDFHFLPFELNPKMTAAGESIASYFSQRMGWSENQLVAYQQSLVTTAAKAGVNIDFSKRTHYYHSRKAHLLMHWAERFNKQTALNELLINAYFKDGLNISDITVLLDIAEAVGLNRQKTETALASTHLNQGLEEKSSRLKTLNISSVPAFIVNGNSLISGSNSVQYFEDALSAFINEPLSV</sequence>
<dbReference type="Proteomes" id="UP000218172">
    <property type="component" value="Unassembled WGS sequence"/>
</dbReference>
<dbReference type="EMBL" id="NVQR01000098">
    <property type="protein sequence ID" value="PCH60156.1"/>
    <property type="molecule type" value="Genomic_DNA"/>
</dbReference>
<accession>A0A2A4MKL2</accession>
<evidence type="ECO:0000259" key="1">
    <source>
        <dbReference type="Pfam" id="PF01323"/>
    </source>
</evidence>
<dbReference type="CDD" id="cd03024">
    <property type="entry name" value="DsbA_FrnE"/>
    <property type="match status" value="1"/>
</dbReference>
<feature type="domain" description="DSBA-like thioredoxin" evidence="1">
    <location>
        <begin position="11"/>
        <end position="210"/>
    </location>
</feature>
<evidence type="ECO:0000313" key="2">
    <source>
        <dbReference type="EMBL" id="PCH60156.1"/>
    </source>
</evidence>
<dbReference type="PANTHER" id="PTHR13887:SF41">
    <property type="entry name" value="THIOREDOXIN SUPERFAMILY PROTEIN"/>
    <property type="match status" value="1"/>
</dbReference>
<dbReference type="PANTHER" id="PTHR13887">
    <property type="entry name" value="GLUTATHIONE S-TRANSFERASE KAPPA"/>
    <property type="match status" value="1"/>
</dbReference>
<dbReference type="SUPFAM" id="SSF52833">
    <property type="entry name" value="Thioredoxin-like"/>
    <property type="match status" value="1"/>
</dbReference>
<dbReference type="GO" id="GO:0016491">
    <property type="term" value="F:oxidoreductase activity"/>
    <property type="evidence" value="ECO:0007669"/>
    <property type="project" value="InterPro"/>
</dbReference>
<organism evidence="2 3">
    <name type="scientific">SAR86 cluster bacterium</name>
    <dbReference type="NCBI Taxonomy" id="2030880"/>
    <lineage>
        <taxon>Bacteria</taxon>
        <taxon>Pseudomonadati</taxon>
        <taxon>Pseudomonadota</taxon>
        <taxon>Gammaproteobacteria</taxon>
        <taxon>SAR86 cluster</taxon>
    </lineage>
</organism>
<reference evidence="3" key="1">
    <citation type="submission" date="2017-08" db="EMBL/GenBank/DDBJ databases">
        <title>A dynamic microbial community with high functional redundancy inhabits the cold, oxic subseafloor aquifer.</title>
        <authorList>
            <person name="Tully B.J."/>
            <person name="Wheat C.G."/>
            <person name="Glazer B.T."/>
            <person name="Huber J.A."/>
        </authorList>
    </citation>
    <scope>NUCLEOTIDE SEQUENCE [LARGE SCALE GENOMIC DNA]</scope>
</reference>
<proteinExistence type="predicted"/>
<dbReference type="InterPro" id="IPR001853">
    <property type="entry name" value="DSBA-like_thioredoxin_dom"/>
</dbReference>
<dbReference type="Gene3D" id="3.40.30.10">
    <property type="entry name" value="Glutaredoxin"/>
    <property type="match status" value="1"/>
</dbReference>
<comment type="caution">
    <text evidence="2">The sequence shown here is derived from an EMBL/GenBank/DDBJ whole genome shotgun (WGS) entry which is preliminary data.</text>
</comment>
<dbReference type="InterPro" id="IPR036249">
    <property type="entry name" value="Thioredoxin-like_sf"/>
</dbReference>
<name>A0A2A4MKL2_9GAMM</name>
<dbReference type="Pfam" id="PF01323">
    <property type="entry name" value="DSBA"/>
    <property type="match status" value="1"/>
</dbReference>
<gene>
    <name evidence="2" type="ORF">COC19_06275</name>
</gene>
<protein>
    <recommendedName>
        <fullName evidence="1">DSBA-like thioredoxin domain-containing protein</fullName>
    </recommendedName>
</protein>
<evidence type="ECO:0000313" key="3">
    <source>
        <dbReference type="Proteomes" id="UP000218172"/>
    </source>
</evidence>
<dbReference type="AlphaFoldDB" id="A0A2A4MKL2"/>